<dbReference type="InterPro" id="IPR050441">
    <property type="entry name" value="RBM"/>
</dbReference>
<feature type="domain" description="RRM" evidence="1">
    <location>
        <begin position="1"/>
        <end position="79"/>
    </location>
</feature>
<dbReference type="EMBL" id="BSPQ01000001">
    <property type="protein sequence ID" value="GLS89262.1"/>
    <property type="molecule type" value="Genomic_DNA"/>
</dbReference>
<dbReference type="InterPro" id="IPR000504">
    <property type="entry name" value="RRM_dom"/>
</dbReference>
<dbReference type="InterPro" id="IPR035979">
    <property type="entry name" value="RBD_domain_sf"/>
</dbReference>
<dbReference type="Proteomes" id="UP001157353">
    <property type="component" value="Unassembled WGS sequence"/>
</dbReference>
<dbReference type="Gene3D" id="3.30.70.330">
    <property type="match status" value="1"/>
</dbReference>
<dbReference type="SMART" id="SM00360">
    <property type="entry name" value="RRM"/>
    <property type="match status" value="1"/>
</dbReference>
<evidence type="ECO:0000313" key="2">
    <source>
        <dbReference type="EMBL" id="GLS89262.1"/>
    </source>
</evidence>
<dbReference type="RefSeq" id="WP_284202385.1">
    <property type="nucleotide sequence ID" value="NZ_BSPQ01000001.1"/>
</dbReference>
<accession>A0ABQ6DW44</accession>
<dbReference type="SUPFAM" id="SSF54928">
    <property type="entry name" value="RNA-binding domain, RBD"/>
    <property type="match status" value="1"/>
</dbReference>
<keyword evidence="3" id="KW-1185">Reference proteome</keyword>
<dbReference type="PANTHER" id="PTHR48034">
    <property type="entry name" value="TRANSFORMER-2 SEX-DETERMINING PROTEIN-RELATED"/>
    <property type="match status" value="1"/>
</dbReference>
<protein>
    <recommendedName>
        <fullName evidence="1">RRM domain-containing protein</fullName>
    </recommendedName>
</protein>
<comment type="caution">
    <text evidence="2">The sequence shown here is derived from an EMBL/GenBank/DDBJ whole genome shotgun (WGS) entry which is preliminary data.</text>
</comment>
<reference evidence="3" key="1">
    <citation type="journal article" date="2019" name="Int. J. Syst. Evol. Microbiol.">
        <title>The Global Catalogue of Microorganisms (GCM) 10K type strain sequencing project: providing services to taxonomists for standard genome sequencing and annotation.</title>
        <authorList>
            <consortium name="The Broad Institute Genomics Platform"/>
            <consortium name="The Broad Institute Genome Sequencing Center for Infectious Disease"/>
            <person name="Wu L."/>
            <person name="Ma J."/>
        </authorList>
    </citation>
    <scope>NUCLEOTIDE SEQUENCE [LARGE SCALE GENOMIC DNA]</scope>
    <source>
        <strain evidence="3">NBRC 103166</strain>
    </source>
</reference>
<dbReference type="InterPro" id="IPR012677">
    <property type="entry name" value="Nucleotide-bd_a/b_plait_sf"/>
</dbReference>
<gene>
    <name evidence="2" type="ORF">GCM10007916_03290</name>
</gene>
<dbReference type="PROSITE" id="PS50102">
    <property type="entry name" value="RRM"/>
    <property type="match status" value="1"/>
</dbReference>
<evidence type="ECO:0000259" key="1">
    <source>
        <dbReference type="PROSITE" id="PS50102"/>
    </source>
</evidence>
<organism evidence="2 3">
    <name type="scientific">Psychromonas marina</name>
    <dbReference type="NCBI Taxonomy" id="88364"/>
    <lineage>
        <taxon>Bacteria</taxon>
        <taxon>Pseudomonadati</taxon>
        <taxon>Pseudomonadota</taxon>
        <taxon>Gammaproteobacteria</taxon>
        <taxon>Alteromonadales</taxon>
        <taxon>Psychromonadaceae</taxon>
        <taxon>Psychromonas</taxon>
    </lineage>
</organism>
<dbReference type="Pfam" id="PF00076">
    <property type="entry name" value="RRM_1"/>
    <property type="match status" value="1"/>
</dbReference>
<evidence type="ECO:0000313" key="3">
    <source>
        <dbReference type="Proteomes" id="UP001157353"/>
    </source>
</evidence>
<sequence>MKLLVRNLAVATTEEKLISLFSEHGKVQSCNLVLDAKTGKSKGFGFIEMPKPGDAKAAVKNLNGFKLAGNIIRVKRAESKPVETTVVEEKPAAVQFKQAPKVALKAPVVEVSVEVEVTADEAVTEAVVNPKDIWGKVKESDDY</sequence>
<proteinExistence type="predicted"/>
<name>A0ABQ6DW44_9GAMM</name>